<reference evidence="1 2" key="1">
    <citation type="submission" date="2015-10" db="EMBL/GenBank/DDBJ databases">
        <title>Butyribacter intestini gen. nov., sp. nov., a butyric acid-producing bacterium of the family Lachnospiraceae isolated from the human faeces.</title>
        <authorList>
            <person name="Zou Y."/>
            <person name="Xue W."/>
            <person name="Luo G."/>
            <person name="Lv M."/>
        </authorList>
    </citation>
    <scope>NUCLEOTIDE SEQUENCE [LARGE SCALE GENOMIC DNA]</scope>
    <source>
        <strain evidence="1 2">TF01-11</strain>
    </source>
</reference>
<evidence type="ECO:0008006" key="3">
    <source>
        <dbReference type="Google" id="ProtNLM"/>
    </source>
</evidence>
<protein>
    <recommendedName>
        <fullName evidence="3">AAA domain-containing protein</fullName>
    </recommendedName>
</protein>
<keyword evidence="2" id="KW-1185">Reference proteome</keyword>
<dbReference type="EMBL" id="LLKB01000005">
    <property type="protein sequence ID" value="KQC84647.1"/>
    <property type="molecule type" value="Genomic_DNA"/>
</dbReference>
<gene>
    <name evidence="1" type="ORF">APZ18_07880</name>
</gene>
<dbReference type="InterPro" id="IPR027417">
    <property type="entry name" value="P-loop_NTPase"/>
</dbReference>
<proteinExistence type="predicted"/>
<dbReference type="Gene3D" id="3.40.50.300">
    <property type="entry name" value="P-loop containing nucleotide triphosphate hydrolases"/>
    <property type="match status" value="1"/>
</dbReference>
<dbReference type="Proteomes" id="UP000050833">
    <property type="component" value="Unassembled WGS sequence"/>
</dbReference>
<dbReference type="RefSeq" id="WP_022014402.1">
    <property type="nucleotide sequence ID" value="NZ_DBGBRS010000172.1"/>
</dbReference>
<accession>A0AAW3JP07</accession>
<comment type="caution">
    <text evidence="1">The sequence shown here is derived from an EMBL/GenBank/DDBJ whole genome shotgun (WGS) entry which is preliminary data.</text>
</comment>
<sequence length="291" mass="34303">MKIAFWSNGGEKMCVTANMASIASMVSLRNAGRVKEILLENHFSRNKSLEDVLLQPMQQDFLRESGGYNVKYGLDYILKRIYCGDRDRELIKNSTVDLMLSNMCLLPSGMVFNKEVFNYDFSMVHRELFEILEEVSEYIFIDTESNQNLSTKQILFDADIVVVNLTQNPDNIRDFFENYTSIREKAIYIVGKYRPERKWTRKRISYEYNVPRNRIGIMPYTIELEYAIDAGRLQQYLCSNYMRATSRENEFFIRHCKKNAKLVENTAREIKKEMIRSIELQKIDDACKENR</sequence>
<dbReference type="AlphaFoldDB" id="A0AAW3JP07"/>
<evidence type="ECO:0000313" key="2">
    <source>
        <dbReference type="Proteomes" id="UP000050833"/>
    </source>
</evidence>
<name>A0AAW3JP07_9FIRM</name>
<evidence type="ECO:0000313" key="1">
    <source>
        <dbReference type="EMBL" id="KQC84647.1"/>
    </source>
</evidence>
<organism evidence="1 2">
    <name type="scientific">Butyribacter intestini</name>
    <dbReference type="NCBI Taxonomy" id="1703332"/>
    <lineage>
        <taxon>Bacteria</taxon>
        <taxon>Bacillati</taxon>
        <taxon>Bacillota</taxon>
        <taxon>Clostridia</taxon>
        <taxon>Lachnospirales</taxon>
        <taxon>Lachnospiraceae</taxon>
        <taxon>Butyribacter</taxon>
    </lineage>
</organism>